<dbReference type="InterPro" id="IPR035901">
    <property type="entry name" value="GIY-YIG_endonuc_sf"/>
</dbReference>
<reference evidence="4" key="1">
    <citation type="submission" date="2020-10" db="EMBL/GenBank/DDBJ databases">
        <title>Connecting structure to function with the recovery of over 1000 high-quality activated sludge metagenome-assembled genomes encoding full-length rRNA genes using long-read sequencing.</title>
        <authorList>
            <person name="Singleton C.M."/>
            <person name="Petriglieri F."/>
            <person name="Kristensen J.M."/>
            <person name="Kirkegaard R.H."/>
            <person name="Michaelsen T.Y."/>
            <person name="Andersen M.H."/>
            <person name="Karst S.M."/>
            <person name="Dueholm M.S."/>
            <person name="Nielsen P.H."/>
            <person name="Albertsen M."/>
        </authorList>
    </citation>
    <scope>NUCLEOTIDE SEQUENCE</scope>
    <source>
        <strain evidence="4">Bjer_18-Q3-R1-45_BAT3C.347</strain>
    </source>
</reference>
<evidence type="ECO:0000256" key="1">
    <source>
        <dbReference type="ARBA" id="ARBA00007435"/>
    </source>
</evidence>
<feature type="domain" description="GIY-YIG" evidence="3">
    <location>
        <begin position="1"/>
        <end position="76"/>
    </location>
</feature>
<dbReference type="EMBL" id="JADJEV010000003">
    <property type="protein sequence ID" value="MBK6972918.1"/>
    <property type="molecule type" value="Genomic_DNA"/>
</dbReference>
<evidence type="ECO:0000313" key="4">
    <source>
        <dbReference type="EMBL" id="MBK6972918.1"/>
    </source>
</evidence>
<accession>A0A9D7E388</accession>
<dbReference type="AlphaFoldDB" id="A0A9D7E388"/>
<dbReference type="PANTHER" id="PTHR34477:SF1">
    <property type="entry name" value="UPF0213 PROTEIN YHBQ"/>
    <property type="match status" value="1"/>
</dbReference>
<dbReference type="SUPFAM" id="SSF82771">
    <property type="entry name" value="GIY-YIG endonuclease"/>
    <property type="match status" value="1"/>
</dbReference>
<dbReference type="Pfam" id="PF01541">
    <property type="entry name" value="GIY-YIG"/>
    <property type="match status" value="1"/>
</dbReference>
<proteinExistence type="inferred from homology"/>
<protein>
    <submittedName>
        <fullName evidence="4">GIY-YIG nuclease family protein</fullName>
    </submittedName>
</protein>
<organism evidence="4 5">
    <name type="scientific">Candidatus Methylophosphatis roskildensis</name>
    <dbReference type="NCBI Taxonomy" id="2899263"/>
    <lineage>
        <taxon>Bacteria</taxon>
        <taxon>Pseudomonadati</taxon>
        <taxon>Pseudomonadota</taxon>
        <taxon>Betaproteobacteria</taxon>
        <taxon>Nitrosomonadales</taxon>
        <taxon>Sterolibacteriaceae</taxon>
        <taxon>Candidatus Methylophosphatis</taxon>
    </lineage>
</organism>
<dbReference type="PROSITE" id="PS50164">
    <property type="entry name" value="GIY_YIG"/>
    <property type="match status" value="1"/>
</dbReference>
<comment type="similarity">
    <text evidence="1">Belongs to the UPF0213 family.</text>
</comment>
<comment type="caution">
    <text evidence="4">The sequence shown here is derived from an EMBL/GenBank/DDBJ whole genome shotgun (WGS) entry which is preliminary data.</text>
</comment>
<sequence length="124" mass="14352">MPFWVYMLRCGDGSYYTGHTDSLEQRLAQHESARTCSYTATRKPIKLVFAQDFSSREEALTMELRIKGWSRKKKEALMRNDWCEIKRLSRGLHLHERMGKRPSTSVATQPTLRTNGVAGNDDTR</sequence>
<name>A0A9D7E388_9PROT</name>
<dbReference type="Gene3D" id="3.40.1440.10">
    <property type="entry name" value="GIY-YIG endonuclease"/>
    <property type="match status" value="1"/>
</dbReference>
<evidence type="ECO:0000256" key="2">
    <source>
        <dbReference type="SAM" id="MobiDB-lite"/>
    </source>
</evidence>
<dbReference type="InterPro" id="IPR050190">
    <property type="entry name" value="UPF0213_domain"/>
</dbReference>
<dbReference type="InterPro" id="IPR000305">
    <property type="entry name" value="GIY-YIG_endonuc"/>
</dbReference>
<dbReference type="PANTHER" id="PTHR34477">
    <property type="entry name" value="UPF0213 PROTEIN YHBQ"/>
    <property type="match status" value="1"/>
</dbReference>
<gene>
    <name evidence="4" type="ORF">IPH26_08140</name>
</gene>
<dbReference type="Proteomes" id="UP000807785">
    <property type="component" value="Unassembled WGS sequence"/>
</dbReference>
<evidence type="ECO:0000313" key="5">
    <source>
        <dbReference type="Proteomes" id="UP000807785"/>
    </source>
</evidence>
<dbReference type="CDD" id="cd10456">
    <property type="entry name" value="GIY-YIG_UPF0213"/>
    <property type="match status" value="1"/>
</dbReference>
<evidence type="ECO:0000259" key="3">
    <source>
        <dbReference type="PROSITE" id="PS50164"/>
    </source>
</evidence>
<feature type="region of interest" description="Disordered" evidence="2">
    <location>
        <begin position="94"/>
        <end position="124"/>
    </location>
</feature>
<feature type="compositionally biased region" description="Polar residues" evidence="2">
    <location>
        <begin position="102"/>
        <end position="114"/>
    </location>
</feature>